<dbReference type="InterPro" id="IPR020850">
    <property type="entry name" value="GED_dom"/>
</dbReference>
<evidence type="ECO:0008006" key="10">
    <source>
        <dbReference type="Google" id="ProtNLM"/>
    </source>
</evidence>
<organism evidence="8 9">
    <name type="scientific">Meleagris gallopavo</name>
    <name type="common">Wild turkey</name>
    <dbReference type="NCBI Taxonomy" id="9103"/>
    <lineage>
        <taxon>Eukaryota</taxon>
        <taxon>Metazoa</taxon>
        <taxon>Chordata</taxon>
        <taxon>Craniata</taxon>
        <taxon>Vertebrata</taxon>
        <taxon>Euteleostomi</taxon>
        <taxon>Archelosauria</taxon>
        <taxon>Archosauria</taxon>
        <taxon>Dinosauria</taxon>
        <taxon>Saurischia</taxon>
        <taxon>Theropoda</taxon>
        <taxon>Coelurosauria</taxon>
        <taxon>Aves</taxon>
        <taxon>Neognathae</taxon>
        <taxon>Galloanserae</taxon>
        <taxon>Galliformes</taxon>
        <taxon>Phasianidae</taxon>
        <taxon>Meleagridinae</taxon>
        <taxon>Meleagris</taxon>
    </lineage>
</organism>
<dbReference type="Pfam" id="PF01031">
    <property type="entry name" value="Dynamin_M"/>
    <property type="match status" value="1"/>
</dbReference>
<dbReference type="HOGENOM" id="CLU_008964_8_0_1"/>
<evidence type="ECO:0000256" key="1">
    <source>
        <dbReference type="ARBA" id="ARBA00004496"/>
    </source>
</evidence>
<dbReference type="Gene3D" id="1.20.120.1240">
    <property type="entry name" value="Dynamin, middle domain"/>
    <property type="match status" value="1"/>
</dbReference>
<dbReference type="FunFam" id="1.20.120.1240:FF:000007">
    <property type="entry name" value="Interferon-induced GTP-binding protein Mx1"/>
    <property type="match status" value="1"/>
</dbReference>
<evidence type="ECO:0000256" key="4">
    <source>
        <dbReference type="ARBA" id="ARBA00023134"/>
    </source>
</evidence>
<dbReference type="KEGG" id="mgp:100549041"/>
<dbReference type="PRINTS" id="PR00195">
    <property type="entry name" value="DYNAMIN"/>
</dbReference>
<keyword evidence="2" id="KW-0963">Cytoplasm</keyword>
<gene>
    <name evidence="8" type="primary">LOC100549041</name>
</gene>
<dbReference type="Pfam" id="PF02212">
    <property type="entry name" value="GED"/>
    <property type="match status" value="1"/>
</dbReference>
<dbReference type="SMART" id="SM00053">
    <property type="entry name" value="DYNc"/>
    <property type="match status" value="1"/>
</dbReference>
<keyword evidence="9" id="KW-1185">Reference proteome</keyword>
<dbReference type="GO" id="GO:0016185">
    <property type="term" value="P:synaptic vesicle budding from presynaptic endocytic zone membrane"/>
    <property type="evidence" value="ECO:0007669"/>
    <property type="project" value="TreeGrafter"/>
</dbReference>
<dbReference type="InterPro" id="IPR001401">
    <property type="entry name" value="Dynamin_GTPase"/>
</dbReference>
<dbReference type="SMR" id="G1NP02"/>
<keyword evidence="4" id="KW-0342">GTP-binding</keyword>
<feature type="compositionally biased region" description="Basic and acidic residues" evidence="5">
    <location>
        <begin position="69"/>
        <end position="86"/>
    </location>
</feature>
<evidence type="ECO:0000256" key="2">
    <source>
        <dbReference type="ARBA" id="ARBA00022490"/>
    </source>
</evidence>
<reference evidence="8 9" key="1">
    <citation type="journal article" date="2010" name="PLoS Biol.">
        <title>Multi-platform next-generation sequencing of the domestic turkey (Meleagris gallopavo): genome assembly and analysis.</title>
        <authorList>
            <person name="Dalloul R.A."/>
            <person name="Long J.A."/>
            <person name="Zimin A.V."/>
            <person name="Aslam L."/>
            <person name="Beal K."/>
            <person name="Blomberg L.A."/>
            <person name="Bouffard P."/>
            <person name="Burt D.W."/>
            <person name="Crasta O."/>
            <person name="Crooijmans R.P."/>
            <person name="Cooper K."/>
            <person name="Coulombe R.A."/>
            <person name="De S."/>
            <person name="Delany M.E."/>
            <person name="Dodgson J.B."/>
            <person name="Dong J.J."/>
            <person name="Evans C."/>
            <person name="Frederickson K.M."/>
            <person name="Flicek P."/>
            <person name="Florea L."/>
            <person name="Folkerts O."/>
            <person name="Groenen M.A."/>
            <person name="Harkins T.T."/>
            <person name="Herrero J."/>
            <person name="Hoffmann S."/>
            <person name="Megens H.J."/>
            <person name="Jiang A."/>
            <person name="de Jong P."/>
            <person name="Kaiser P."/>
            <person name="Kim H."/>
            <person name="Kim K.W."/>
            <person name="Kim S."/>
            <person name="Langenberger D."/>
            <person name="Lee M.K."/>
            <person name="Lee T."/>
            <person name="Mane S."/>
            <person name="Marcais G."/>
            <person name="Marz M."/>
            <person name="McElroy A.P."/>
            <person name="Modise T."/>
            <person name="Nefedov M."/>
            <person name="Notredame C."/>
            <person name="Paton I.R."/>
            <person name="Payne W.S."/>
            <person name="Pertea G."/>
            <person name="Prickett D."/>
            <person name="Puiu D."/>
            <person name="Qioa D."/>
            <person name="Raineri E."/>
            <person name="Ruffier M."/>
            <person name="Salzberg S.L."/>
            <person name="Schatz M.C."/>
            <person name="Scheuring C."/>
            <person name="Schmidt C.J."/>
            <person name="Schroeder S."/>
            <person name="Searle S.M."/>
            <person name="Smith E.J."/>
            <person name="Smith J."/>
            <person name="Sonstegard T.S."/>
            <person name="Stadler P.F."/>
            <person name="Tafer H."/>
            <person name="Tu Z.J."/>
            <person name="Van Tassell C.P."/>
            <person name="Vilella A.J."/>
            <person name="Williams K.P."/>
            <person name="Yorke J.A."/>
            <person name="Zhang L."/>
            <person name="Zhang H.B."/>
            <person name="Zhang X."/>
            <person name="Zhang Y."/>
            <person name="Reed K.M."/>
        </authorList>
    </citation>
    <scope>NUCLEOTIDE SEQUENCE [LARGE SCALE GENOMIC DNA]</scope>
</reference>
<protein>
    <recommendedName>
        <fullName evidence="10">Mx protein</fullName>
    </recommendedName>
</protein>
<dbReference type="Pfam" id="PF00350">
    <property type="entry name" value="Dynamin_N"/>
    <property type="match status" value="1"/>
</dbReference>
<name>G1NP02_MELGA</name>
<dbReference type="InterPro" id="IPR022812">
    <property type="entry name" value="Dynamin"/>
</dbReference>
<dbReference type="PROSITE" id="PS51718">
    <property type="entry name" value="G_DYNAMIN_2"/>
    <property type="match status" value="1"/>
</dbReference>
<dbReference type="InParanoid" id="G1NP02"/>
<dbReference type="GO" id="GO:0003924">
    <property type="term" value="F:GTPase activity"/>
    <property type="evidence" value="ECO:0007669"/>
    <property type="project" value="InterPro"/>
</dbReference>
<dbReference type="GO" id="GO:0008017">
    <property type="term" value="F:microtubule binding"/>
    <property type="evidence" value="ECO:0007669"/>
    <property type="project" value="TreeGrafter"/>
</dbReference>
<dbReference type="GO" id="GO:0005634">
    <property type="term" value="C:nucleus"/>
    <property type="evidence" value="ECO:0007669"/>
    <property type="project" value="TreeGrafter"/>
</dbReference>
<dbReference type="GeneTree" id="ENSGT00940000164201"/>
<sequence length="719" mass="81102">MNSAKFNFSSSFGYASPIPNSNKPFECANQIPKLDSNKPPSLPVPAVFGMPPPPPTGCSNKMAFSFRQVTDRKPEHEQEVSKKLNDSEEDEDKAAEHTLNNQYVKKIRPCIDLVDNLRMLGIGNDLTLPAIAVIGDQNSGKSSVLEALSGVALPRDSDVIARCPLELKLKKITTPPEWKGVLHYSDIEIQLQNASEVKEAIRKAQDIVAGTDGNISEELISLEIWSPDVPDLTLIDLPGIARVAMGNQPQDNGQQIKMLLKKYIGCKETIILVVVPCNMDIATTEALKMAQEVDPTGKRTLGILTKPDLVDKGTEEAVLKIMRNEVIPLRKGYMIVKCHGQQDINDNLSLASAIQQERQFFETHKHFSILLGENKATIPHLANKLTNDLVRCIIKTLPALENQIHDVLQQAKKELQKYTQSTHKTDRDKMLFLAGLIKVFNEDISQAMHGKESWFGNEIRLFPKIRREFHTWGVKLLESSAKVQEIIHSKASKYEDLYHGREFPGFISYWTFEDIIKEQISKLEEPAVVMLNRVICMVEEKFLQLANKHFANFQNLNKAAKARIGCIRDRQATTGKNFILTQFKMERIVYCQDNIYTDDLKAARAESINKNTKIKDLDPGIASSKGPSFVLEMVSHTKAYFTGASKRLSNQIPLIILSTVLRDFGDYLQISMLHLLQEKEELNHLLQEDQEAANQRKLVTSQISRLNKAYQYIVDFKSL</sequence>
<dbReference type="InterPro" id="IPR045063">
    <property type="entry name" value="Dynamin_N"/>
</dbReference>
<dbReference type="GO" id="GO:0005874">
    <property type="term" value="C:microtubule"/>
    <property type="evidence" value="ECO:0007669"/>
    <property type="project" value="TreeGrafter"/>
</dbReference>
<dbReference type="Proteomes" id="UP000001645">
    <property type="component" value="Chromosome 1"/>
</dbReference>
<feature type="domain" description="GED" evidence="6">
    <location>
        <begin position="630"/>
        <end position="719"/>
    </location>
</feature>
<dbReference type="SMART" id="SM00302">
    <property type="entry name" value="GED"/>
    <property type="match status" value="1"/>
</dbReference>
<dbReference type="GO" id="GO:0005525">
    <property type="term" value="F:GTP binding"/>
    <property type="evidence" value="ECO:0007669"/>
    <property type="project" value="UniProtKB-KW"/>
</dbReference>
<dbReference type="InterPro" id="IPR030381">
    <property type="entry name" value="G_DYNAMIN_dom"/>
</dbReference>
<dbReference type="GO" id="GO:0098793">
    <property type="term" value="C:presynapse"/>
    <property type="evidence" value="ECO:0007669"/>
    <property type="project" value="GOC"/>
</dbReference>
<dbReference type="PROSITE" id="PS51388">
    <property type="entry name" value="GED"/>
    <property type="match status" value="1"/>
</dbReference>
<feature type="region of interest" description="Disordered" evidence="5">
    <location>
        <begin position="69"/>
        <end position="96"/>
    </location>
</feature>
<dbReference type="Ensembl" id="ENSMGAT00000016381.3">
    <property type="protein sequence ID" value="ENSMGAP00000015425.3"/>
    <property type="gene ID" value="ENSMGAG00000014565.3"/>
</dbReference>
<proteinExistence type="predicted"/>
<dbReference type="GO" id="GO:0005886">
    <property type="term" value="C:plasma membrane"/>
    <property type="evidence" value="ECO:0007669"/>
    <property type="project" value="TreeGrafter"/>
</dbReference>
<reference evidence="8" key="3">
    <citation type="submission" date="2025-09" db="UniProtKB">
        <authorList>
            <consortium name="Ensembl"/>
        </authorList>
    </citation>
    <scope>IDENTIFICATION</scope>
</reference>
<evidence type="ECO:0000313" key="8">
    <source>
        <dbReference type="Ensembl" id="ENSMGAP00000015425.3"/>
    </source>
</evidence>
<evidence type="ECO:0000256" key="5">
    <source>
        <dbReference type="SAM" id="MobiDB-lite"/>
    </source>
</evidence>
<dbReference type="PANTHER" id="PTHR11566">
    <property type="entry name" value="DYNAMIN"/>
    <property type="match status" value="1"/>
</dbReference>
<dbReference type="OrthoDB" id="5061070at2759"/>
<dbReference type="Bgee" id="ENSMGAG00000014565">
    <property type="expression patterns" value="Expressed in cecal tonsil and 15 other cell types or tissues"/>
</dbReference>
<accession>G1NP02</accession>
<comment type="subcellular location">
    <subcellularLocation>
        <location evidence="1">Cytoplasm</location>
    </subcellularLocation>
</comment>
<keyword evidence="3" id="KW-0547">Nucleotide-binding</keyword>
<evidence type="ECO:0000256" key="3">
    <source>
        <dbReference type="ARBA" id="ARBA00022741"/>
    </source>
</evidence>
<feature type="domain" description="Dynamin-type G" evidence="7">
    <location>
        <begin position="125"/>
        <end position="398"/>
    </location>
</feature>
<dbReference type="InterPro" id="IPR003130">
    <property type="entry name" value="GED"/>
</dbReference>
<dbReference type="Gene3D" id="3.40.50.300">
    <property type="entry name" value="P-loop containing nucleotide triphosphate hydrolases"/>
    <property type="match status" value="1"/>
</dbReference>
<evidence type="ECO:0000259" key="6">
    <source>
        <dbReference type="PROSITE" id="PS51388"/>
    </source>
</evidence>
<dbReference type="GO" id="GO:0031623">
    <property type="term" value="P:receptor internalization"/>
    <property type="evidence" value="ECO:0007669"/>
    <property type="project" value="TreeGrafter"/>
</dbReference>
<dbReference type="InterPro" id="IPR000375">
    <property type="entry name" value="Dynamin_stalk"/>
</dbReference>
<dbReference type="RefSeq" id="XP_003203009.1">
    <property type="nucleotide sequence ID" value="XM_003202961.4"/>
</dbReference>
<dbReference type="GeneID" id="100549041"/>
<dbReference type="PANTHER" id="PTHR11566:SF231">
    <property type="entry name" value="INTERFERON-INDUCED GTP-BINDING PROTEIN MX"/>
    <property type="match status" value="1"/>
</dbReference>
<dbReference type="FunFam" id="3.40.50.300:FF:000621">
    <property type="entry name" value="Interferon-induced GTP-binding protein Mx1"/>
    <property type="match status" value="1"/>
</dbReference>
<dbReference type="SUPFAM" id="SSF52540">
    <property type="entry name" value="P-loop containing nucleoside triphosphate hydrolases"/>
    <property type="match status" value="1"/>
</dbReference>
<evidence type="ECO:0000259" key="7">
    <source>
        <dbReference type="PROSITE" id="PS51718"/>
    </source>
</evidence>
<reference evidence="8" key="2">
    <citation type="submission" date="2025-08" db="UniProtKB">
        <authorList>
            <consortium name="Ensembl"/>
        </authorList>
    </citation>
    <scope>IDENTIFICATION</scope>
</reference>
<evidence type="ECO:0000313" key="9">
    <source>
        <dbReference type="Proteomes" id="UP000001645"/>
    </source>
</evidence>
<dbReference type="AlphaFoldDB" id="G1NP02"/>
<dbReference type="GO" id="GO:0005737">
    <property type="term" value="C:cytoplasm"/>
    <property type="evidence" value="ECO:0007669"/>
    <property type="project" value="UniProtKB-SubCell"/>
</dbReference>
<dbReference type="GO" id="GO:0051607">
    <property type="term" value="P:defense response to virus"/>
    <property type="evidence" value="ECO:0007669"/>
    <property type="project" value="TreeGrafter"/>
</dbReference>
<dbReference type="CDD" id="cd08771">
    <property type="entry name" value="DLP_1"/>
    <property type="match status" value="1"/>
</dbReference>
<dbReference type="InterPro" id="IPR027417">
    <property type="entry name" value="P-loop_NTPase"/>
</dbReference>